<evidence type="ECO:0000256" key="3">
    <source>
        <dbReference type="ARBA" id="ARBA00023242"/>
    </source>
</evidence>
<protein>
    <recommendedName>
        <fullName evidence="4">Spliceosome-associated protein CWC27 homolog</fullName>
    </recommendedName>
    <alternativeName>
        <fullName evidence="5">Probable inactive peptidyl-prolyl cis-trans isomerase CWC27 homolog</fullName>
    </alternativeName>
</protein>
<evidence type="ECO:0000313" key="9">
    <source>
        <dbReference type="EMBL" id="OAD59910.1"/>
    </source>
</evidence>
<keyword evidence="3" id="KW-0539">Nucleus</keyword>
<name>A0A310SP39_9HYME</name>
<dbReference type="SUPFAM" id="SSF50891">
    <property type="entry name" value="Cyclophilin-like"/>
    <property type="match status" value="1"/>
</dbReference>
<organism evidence="9 10">
    <name type="scientific">Eufriesea mexicana</name>
    <dbReference type="NCBI Taxonomy" id="516756"/>
    <lineage>
        <taxon>Eukaryota</taxon>
        <taxon>Metazoa</taxon>
        <taxon>Ecdysozoa</taxon>
        <taxon>Arthropoda</taxon>
        <taxon>Hexapoda</taxon>
        <taxon>Insecta</taxon>
        <taxon>Pterygota</taxon>
        <taxon>Neoptera</taxon>
        <taxon>Endopterygota</taxon>
        <taxon>Hymenoptera</taxon>
        <taxon>Apocrita</taxon>
        <taxon>Aculeata</taxon>
        <taxon>Apoidea</taxon>
        <taxon>Anthophila</taxon>
        <taxon>Apidae</taxon>
        <taxon>Eufriesea</taxon>
    </lineage>
</organism>
<dbReference type="InterPro" id="IPR029000">
    <property type="entry name" value="Cyclophilin-like_dom_sf"/>
</dbReference>
<dbReference type="GO" id="GO:0071013">
    <property type="term" value="C:catalytic step 2 spliceosome"/>
    <property type="evidence" value="ECO:0007669"/>
    <property type="project" value="TreeGrafter"/>
</dbReference>
<evidence type="ECO:0000256" key="4">
    <source>
        <dbReference type="ARBA" id="ARBA00040027"/>
    </source>
</evidence>
<sequence>MKTTVGDVELELWAKEAPKACRNFIPLYLIAIANAGKDDNGSRFFFTLNSAPDLQNKHTIFGQVTEETIYDMLELEENDRAVYHPRLIKIIILNNPFSVIIPRIIVQEEFSPGRVILCYEKFCYRNFNLLLFGEEADEDEEESVILNKKFTGKGKSAYDHLTDPKLSSQPAVEPPGPPNKKRKKVCNSDWESDDERYNGSLVTGLGSQLLRYSESEKPKNNRNANCPLDVIPISRYTDSNTQVLCAILARALYRLRERSVTILSRVTAAEERVCPPASSQMRSAKRKIRALAGPRMLTRRIGVQRQRDRDEWWRKRESGIAREVVMGKKKNRCGRGSGWNDGGEGVREIVEIKWRNSRSGVATQLWMDAKINF</sequence>
<dbReference type="GO" id="GO:0003755">
    <property type="term" value="F:peptidyl-prolyl cis-trans isomerase activity"/>
    <property type="evidence" value="ECO:0007669"/>
    <property type="project" value="InterPro"/>
</dbReference>
<keyword evidence="9" id="KW-0413">Isomerase</keyword>
<evidence type="ECO:0000256" key="5">
    <source>
        <dbReference type="ARBA" id="ARBA00042090"/>
    </source>
</evidence>
<dbReference type="Proteomes" id="UP000250275">
    <property type="component" value="Unassembled WGS sequence"/>
</dbReference>
<evidence type="ECO:0000313" key="10">
    <source>
        <dbReference type="Proteomes" id="UP000250275"/>
    </source>
</evidence>
<dbReference type="Pfam" id="PF00160">
    <property type="entry name" value="Pro_isomerase"/>
    <property type="match status" value="1"/>
</dbReference>
<keyword evidence="10" id="KW-1185">Reference proteome</keyword>
<dbReference type="Gene3D" id="2.40.100.10">
    <property type="entry name" value="Cyclophilin-like"/>
    <property type="match status" value="1"/>
</dbReference>
<dbReference type="InterPro" id="IPR044666">
    <property type="entry name" value="Cyclophilin_A-like"/>
</dbReference>
<evidence type="ECO:0000256" key="6">
    <source>
        <dbReference type="ARBA" id="ARBA00046368"/>
    </source>
</evidence>
<reference evidence="9 10" key="1">
    <citation type="submission" date="2015-07" db="EMBL/GenBank/DDBJ databases">
        <title>The genome of Eufriesea mexicana.</title>
        <authorList>
            <person name="Pan H."/>
            <person name="Kapheim K."/>
        </authorList>
    </citation>
    <scope>NUCLEOTIDE SEQUENCE [LARGE SCALE GENOMIC DNA]</scope>
    <source>
        <strain evidence="9">0111107269</strain>
        <tissue evidence="9">Whole body</tissue>
    </source>
</reference>
<dbReference type="InterPro" id="IPR002130">
    <property type="entry name" value="Cyclophilin-type_PPIase_dom"/>
</dbReference>
<dbReference type="EMBL" id="KQ760549">
    <property type="protein sequence ID" value="OAD59910.1"/>
    <property type="molecule type" value="Genomic_DNA"/>
</dbReference>
<evidence type="ECO:0000256" key="7">
    <source>
        <dbReference type="SAM" id="MobiDB-lite"/>
    </source>
</evidence>
<proteinExistence type="inferred from homology"/>
<feature type="region of interest" description="Disordered" evidence="7">
    <location>
        <begin position="161"/>
        <end position="199"/>
    </location>
</feature>
<accession>A0A310SP39</accession>
<feature type="domain" description="PPIase cyclophilin-type" evidence="8">
    <location>
        <begin position="29"/>
        <end position="78"/>
    </location>
</feature>
<evidence type="ECO:0000259" key="8">
    <source>
        <dbReference type="PROSITE" id="PS50072"/>
    </source>
</evidence>
<comment type="subunit">
    <text evidence="6">Part of the activated spliceosome B/catalytic step 1 spliceosome, one of the forms of the spliceosome which has a well-formed active site but still cannot catalyze the branching reaction and is composed at least of 52 proteins, the U2, U5 and U6 snRNAs and the pre-mRNA. Recruited during early steps of activated spliceosome B maturation, it is probably one of the first proteins released from this complex as he matures to the spliceosome C complex. Component of the minor spliceosome, which splices U12-type introns.</text>
</comment>
<dbReference type="AlphaFoldDB" id="A0A310SP39"/>
<gene>
    <name evidence="9" type="ORF">WN48_06475</name>
</gene>
<evidence type="ECO:0000256" key="1">
    <source>
        <dbReference type="ARBA" id="ARBA00004123"/>
    </source>
</evidence>
<dbReference type="PANTHER" id="PTHR45625">
    <property type="entry name" value="PEPTIDYL-PROLYL CIS-TRANS ISOMERASE-RELATED"/>
    <property type="match status" value="1"/>
</dbReference>
<evidence type="ECO:0000256" key="2">
    <source>
        <dbReference type="ARBA" id="ARBA00007365"/>
    </source>
</evidence>
<comment type="subcellular location">
    <subcellularLocation>
        <location evidence="1">Nucleus</location>
    </subcellularLocation>
</comment>
<comment type="similarity">
    <text evidence="2">Belongs to the cyclophilin-type PPIase family.</text>
</comment>
<dbReference type="PANTHER" id="PTHR45625:SF6">
    <property type="entry name" value="SPLICEOSOME-ASSOCIATED PROTEIN CWC27 HOMOLOG"/>
    <property type="match status" value="1"/>
</dbReference>
<dbReference type="PROSITE" id="PS50072">
    <property type="entry name" value="CSA_PPIASE_2"/>
    <property type="match status" value="1"/>
</dbReference>